<dbReference type="Proteomes" id="UP000001027">
    <property type="component" value="Chromosome"/>
</dbReference>
<evidence type="ECO:0000256" key="1">
    <source>
        <dbReference type="ARBA" id="ARBA00006484"/>
    </source>
</evidence>
<evidence type="ECO:0000313" key="4">
    <source>
        <dbReference type="Proteomes" id="UP000001027"/>
    </source>
</evidence>
<dbReference type="PANTHER" id="PTHR43639:SF1">
    <property type="entry name" value="SHORT-CHAIN DEHYDROGENASE_REDUCTASE FAMILY PROTEIN"/>
    <property type="match status" value="1"/>
</dbReference>
<dbReference type="InterPro" id="IPR036291">
    <property type="entry name" value="NAD(P)-bd_dom_sf"/>
</dbReference>
<name>A0A0H3LTC1_BORBR</name>
<dbReference type="FunFam" id="3.40.50.720:FF:000173">
    <property type="entry name" value="3-oxoacyl-[acyl-carrier protein] reductase"/>
    <property type="match status" value="1"/>
</dbReference>
<dbReference type="RefSeq" id="WP_003809849.1">
    <property type="nucleotide sequence ID" value="NC_002927.3"/>
</dbReference>
<dbReference type="GO" id="GO:0016491">
    <property type="term" value="F:oxidoreductase activity"/>
    <property type="evidence" value="ECO:0007669"/>
    <property type="project" value="UniProtKB-KW"/>
</dbReference>
<dbReference type="InterPro" id="IPR002347">
    <property type="entry name" value="SDR_fam"/>
</dbReference>
<dbReference type="PANTHER" id="PTHR43639">
    <property type="entry name" value="OXIDOREDUCTASE, SHORT-CHAIN DEHYDROGENASE/REDUCTASE FAMILY (AFU_ORTHOLOGUE AFUA_5G02870)"/>
    <property type="match status" value="1"/>
</dbReference>
<protein>
    <submittedName>
        <fullName evidence="3">Oxidoreductase</fullName>
    </submittedName>
</protein>
<dbReference type="eggNOG" id="COG1028">
    <property type="taxonomic scope" value="Bacteria"/>
</dbReference>
<reference evidence="4" key="1">
    <citation type="journal article" date="2003" name="Nat. Genet.">
        <title>Comparative analysis of the genome sequences of Bordetella pertussis, Bordetella parapertussis and Bordetella bronchiseptica.</title>
        <authorList>
            <person name="Parkhill J."/>
            <person name="Sebaihia M."/>
            <person name="Preston A."/>
            <person name="Murphy L.D."/>
            <person name="Thomson N.R."/>
            <person name="Harris D.E."/>
            <person name="Holden M.T.G."/>
            <person name="Churcher C.M."/>
            <person name="Bentley S.D."/>
            <person name="Mungall K.L."/>
            <person name="Cerdeno-Tarraga A.-M."/>
            <person name="Temple L."/>
            <person name="James K.D."/>
            <person name="Harris B."/>
            <person name="Quail M.A."/>
            <person name="Achtman M."/>
            <person name="Atkin R."/>
            <person name="Baker S."/>
            <person name="Basham D."/>
            <person name="Bason N."/>
            <person name="Cherevach I."/>
            <person name="Chillingworth T."/>
            <person name="Collins M."/>
            <person name="Cronin A."/>
            <person name="Davis P."/>
            <person name="Doggett J."/>
            <person name="Feltwell T."/>
            <person name="Goble A."/>
            <person name="Hamlin N."/>
            <person name="Hauser H."/>
            <person name="Holroyd S."/>
            <person name="Jagels K."/>
            <person name="Leather S."/>
            <person name="Moule S."/>
            <person name="Norberczak H."/>
            <person name="O'Neil S."/>
            <person name="Ormond D."/>
            <person name="Price C."/>
            <person name="Rabbinowitsch E."/>
            <person name="Rutter S."/>
            <person name="Sanders M."/>
            <person name="Saunders D."/>
            <person name="Seeger K."/>
            <person name="Sharp S."/>
            <person name="Simmonds M."/>
            <person name="Skelton J."/>
            <person name="Squares R."/>
            <person name="Squares S."/>
            <person name="Stevens K."/>
            <person name="Unwin L."/>
            <person name="Whitehead S."/>
            <person name="Barrell B.G."/>
            <person name="Maskell D.J."/>
        </authorList>
    </citation>
    <scope>NUCLEOTIDE SEQUENCE [LARGE SCALE GENOMIC DNA]</scope>
    <source>
        <strain evidence="4">ATCC BAA-588 / NCTC 13252 / RB50</strain>
    </source>
</reference>
<gene>
    <name evidence="3" type="ordered locus">BB1597</name>
</gene>
<dbReference type="PRINTS" id="PR00080">
    <property type="entry name" value="SDRFAMILY"/>
</dbReference>
<dbReference type="KEGG" id="bbr:BB1597"/>
<sequence>MDQRGLFVVTGGSRGIGAAIARLAARDYPVAILYRADAAAAEAVAGDIAAQGGRAVALQADVGDEASLMDAFARLDRLGRIAVLVNNAGVTGGVARVEDVARGTLEEVWRVNVLGAFLAAREAVRRMSRRRGGAGGAIVNVSSGAAQLGSAGSWVHYAATKGALDTMTVGLAREVAGEGIRVNAVRPGVIDTEVHAQRTPEQLRRMVGAIPLGRMGTAGEIAQAVVWLAGEQASYVTGCLLDARGGF</sequence>
<keyword evidence="2" id="KW-0560">Oxidoreductase</keyword>
<proteinExistence type="inferred from homology"/>
<dbReference type="GeneID" id="56479721"/>
<dbReference type="PRINTS" id="PR00081">
    <property type="entry name" value="GDHRDH"/>
</dbReference>
<organism evidence="3 4">
    <name type="scientific">Bordetella bronchiseptica (strain ATCC BAA-588 / NCTC 13252 / RB50)</name>
    <name type="common">Alcaligenes bronchisepticus</name>
    <dbReference type="NCBI Taxonomy" id="257310"/>
    <lineage>
        <taxon>Bacteria</taxon>
        <taxon>Pseudomonadati</taxon>
        <taxon>Pseudomonadota</taxon>
        <taxon>Betaproteobacteria</taxon>
        <taxon>Burkholderiales</taxon>
        <taxon>Alcaligenaceae</taxon>
        <taxon>Bordetella</taxon>
    </lineage>
</organism>
<dbReference type="SUPFAM" id="SSF51735">
    <property type="entry name" value="NAD(P)-binding Rossmann-fold domains"/>
    <property type="match status" value="1"/>
</dbReference>
<dbReference type="Pfam" id="PF13561">
    <property type="entry name" value="adh_short_C2"/>
    <property type="match status" value="1"/>
</dbReference>
<dbReference type="Gene3D" id="3.40.50.720">
    <property type="entry name" value="NAD(P)-binding Rossmann-like Domain"/>
    <property type="match status" value="1"/>
</dbReference>
<accession>A0A0H3LTC1</accession>
<evidence type="ECO:0000313" key="3">
    <source>
        <dbReference type="EMBL" id="CAE32094.1"/>
    </source>
</evidence>
<dbReference type="CDD" id="cd05233">
    <property type="entry name" value="SDR_c"/>
    <property type="match status" value="1"/>
</dbReference>
<dbReference type="EMBL" id="BX640441">
    <property type="protein sequence ID" value="CAE32094.1"/>
    <property type="molecule type" value="Genomic_DNA"/>
</dbReference>
<dbReference type="HOGENOM" id="CLU_010194_1_3_4"/>
<comment type="similarity">
    <text evidence="1">Belongs to the short-chain dehydrogenases/reductases (SDR) family.</text>
</comment>
<evidence type="ECO:0000256" key="2">
    <source>
        <dbReference type="ARBA" id="ARBA00023002"/>
    </source>
</evidence>
<dbReference type="AlphaFoldDB" id="A0A0H3LTC1"/>